<dbReference type="CDD" id="cd00024">
    <property type="entry name" value="CD_CSD"/>
    <property type="match status" value="1"/>
</dbReference>
<evidence type="ECO:0000259" key="3">
    <source>
        <dbReference type="PROSITE" id="PS50994"/>
    </source>
</evidence>
<dbReference type="STRING" id="35722.A0A0B7MZM8"/>
<dbReference type="EMBL" id="LN719738">
    <property type="protein sequence ID" value="CEP08558.1"/>
    <property type="molecule type" value="Genomic_DNA"/>
</dbReference>
<dbReference type="PROSITE" id="PS50994">
    <property type="entry name" value="INTEGRASE"/>
    <property type="match status" value="1"/>
</dbReference>
<dbReference type="InterPro" id="IPR012337">
    <property type="entry name" value="RNaseH-like_sf"/>
</dbReference>
<dbReference type="InterPro" id="IPR041588">
    <property type="entry name" value="Integrase_H2C2"/>
</dbReference>
<feature type="domain" description="Integrase catalytic" evidence="3">
    <location>
        <begin position="120"/>
        <end position="278"/>
    </location>
</feature>
<dbReference type="SUPFAM" id="SSF53098">
    <property type="entry name" value="Ribonuclease H-like"/>
    <property type="match status" value="1"/>
</dbReference>
<dbReference type="Gene3D" id="2.40.50.40">
    <property type="match status" value="1"/>
</dbReference>
<evidence type="ECO:0000313" key="4">
    <source>
        <dbReference type="EMBL" id="CEP08558.1"/>
    </source>
</evidence>
<dbReference type="Pfam" id="PF00665">
    <property type="entry name" value="rve"/>
    <property type="match status" value="1"/>
</dbReference>
<evidence type="ECO:0000256" key="1">
    <source>
        <dbReference type="SAM" id="MobiDB-lite"/>
    </source>
</evidence>
<reference evidence="4 5" key="1">
    <citation type="submission" date="2014-09" db="EMBL/GenBank/DDBJ databases">
        <authorList>
            <person name="Ellenberger Sabrina"/>
        </authorList>
    </citation>
    <scope>NUCLEOTIDE SEQUENCE [LARGE SCALE GENOMIC DNA]</scope>
    <source>
        <strain evidence="4 5">CBS 412.66</strain>
    </source>
</reference>
<dbReference type="Pfam" id="PF17921">
    <property type="entry name" value="Integrase_H2C2"/>
    <property type="match status" value="1"/>
</dbReference>
<feature type="region of interest" description="Disordered" evidence="1">
    <location>
        <begin position="1"/>
        <end position="32"/>
    </location>
</feature>
<dbReference type="OrthoDB" id="2285631at2759"/>
<organism evidence="4 5">
    <name type="scientific">Parasitella parasitica</name>
    <dbReference type="NCBI Taxonomy" id="35722"/>
    <lineage>
        <taxon>Eukaryota</taxon>
        <taxon>Fungi</taxon>
        <taxon>Fungi incertae sedis</taxon>
        <taxon>Mucoromycota</taxon>
        <taxon>Mucoromycotina</taxon>
        <taxon>Mucoromycetes</taxon>
        <taxon>Mucorales</taxon>
        <taxon>Mucorineae</taxon>
        <taxon>Mucoraceae</taxon>
        <taxon>Parasitella</taxon>
    </lineage>
</organism>
<gene>
    <name evidence="4" type="primary">PARPA_01894.1 scaffold 1832</name>
</gene>
<feature type="non-terminal residue" evidence="4">
    <location>
        <position position="1"/>
    </location>
</feature>
<protein>
    <recommendedName>
        <fullName evidence="6">Integrase catalytic domain-containing protein</fullName>
    </recommendedName>
</protein>
<accession>A0A0B7MZM8</accession>
<feature type="compositionally biased region" description="Polar residues" evidence="1">
    <location>
        <begin position="484"/>
        <end position="496"/>
    </location>
</feature>
<dbReference type="SMART" id="SM00298">
    <property type="entry name" value="CHROMO"/>
    <property type="match status" value="1"/>
</dbReference>
<sequence length="506" mass="57803">RVARPTSPIRNGNVKVKATPITNGSASSASSTQLEEQELILRTLKFSDYITPPASDRDNMIISQHLVGHFGIKHVENAIHKEGFHWKNIRKDIERILADCIECNKYNIAKEGYHPFRSPKADQPLDHWCMDLGDMGVTSSFGNNFIFVLTDYFTRFTVIRCIPDKHATTIAREMLQVFSLFGWPKQLTSDRGAEWVNEVVNTMMEISGIDKRLSLAYNPLGNSTSESFIKLTKSTTIKLLKGKRDHWEHYIPWVNYCINVKYARLHKSRPYTLLFNRQPNGLTDYSKVEPTPASELADDIAVNKRYQFVQDVLIPAISKRILETQNTDHANFAKSHKIITKPYPIGSKVMIKNVNRQNKLDERYEGPFLIHNVTDKGTYTLMDKTGALLSRDVPTHHIIYKAAANPAPTSASDFTENHYEIQAVVDHKGSPGHYLYRVHWKGYDDPSEDTWEPADSFDSTKHIEIYWGRRNGAKATGKRRLAPQTVNLRKAATSNNKRGRPRKHRS</sequence>
<dbReference type="InterPro" id="IPR036397">
    <property type="entry name" value="RNaseH_sf"/>
</dbReference>
<dbReference type="InterPro" id="IPR050951">
    <property type="entry name" value="Retrovirus_Pol_polyprotein"/>
</dbReference>
<dbReference type="InterPro" id="IPR023780">
    <property type="entry name" value="Chromo_domain"/>
</dbReference>
<evidence type="ECO:0008006" key="6">
    <source>
        <dbReference type="Google" id="ProtNLM"/>
    </source>
</evidence>
<dbReference type="Gene3D" id="1.10.340.70">
    <property type="match status" value="1"/>
</dbReference>
<dbReference type="InterPro" id="IPR000953">
    <property type="entry name" value="Chromo/chromo_shadow_dom"/>
</dbReference>
<feature type="compositionally biased region" description="Basic residues" evidence="1">
    <location>
        <begin position="497"/>
        <end position="506"/>
    </location>
</feature>
<feature type="compositionally biased region" description="Polar residues" evidence="1">
    <location>
        <begin position="20"/>
        <end position="32"/>
    </location>
</feature>
<dbReference type="InterPro" id="IPR001584">
    <property type="entry name" value="Integrase_cat-core"/>
</dbReference>
<dbReference type="GO" id="GO:0005634">
    <property type="term" value="C:nucleus"/>
    <property type="evidence" value="ECO:0007669"/>
    <property type="project" value="UniProtKB-ARBA"/>
</dbReference>
<proteinExistence type="predicted"/>
<feature type="region of interest" description="Disordered" evidence="1">
    <location>
        <begin position="474"/>
        <end position="506"/>
    </location>
</feature>
<dbReference type="SUPFAM" id="SSF54160">
    <property type="entry name" value="Chromo domain-like"/>
    <property type="match status" value="1"/>
</dbReference>
<dbReference type="AlphaFoldDB" id="A0A0B7MZM8"/>
<dbReference type="Pfam" id="PF00385">
    <property type="entry name" value="Chromo"/>
    <property type="match status" value="1"/>
</dbReference>
<dbReference type="Proteomes" id="UP000054107">
    <property type="component" value="Unassembled WGS sequence"/>
</dbReference>
<dbReference type="InterPro" id="IPR016197">
    <property type="entry name" value="Chromo-like_dom_sf"/>
</dbReference>
<name>A0A0B7MZM8_9FUNG</name>
<dbReference type="PANTHER" id="PTHR37984:SF5">
    <property type="entry name" value="PROTEIN NYNRIN-LIKE"/>
    <property type="match status" value="1"/>
</dbReference>
<dbReference type="PROSITE" id="PS50013">
    <property type="entry name" value="CHROMO_2"/>
    <property type="match status" value="1"/>
</dbReference>
<evidence type="ECO:0000259" key="2">
    <source>
        <dbReference type="PROSITE" id="PS50013"/>
    </source>
</evidence>
<dbReference type="Gene3D" id="3.30.420.10">
    <property type="entry name" value="Ribonuclease H-like superfamily/Ribonuclease H"/>
    <property type="match status" value="1"/>
</dbReference>
<keyword evidence="5" id="KW-1185">Reference proteome</keyword>
<dbReference type="GO" id="GO:0015074">
    <property type="term" value="P:DNA integration"/>
    <property type="evidence" value="ECO:0007669"/>
    <property type="project" value="InterPro"/>
</dbReference>
<dbReference type="GO" id="GO:0003676">
    <property type="term" value="F:nucleic acid binding"/>
    <property type="evidence" value="ECO:0007669"/>
    <property type="project" value="InterPro"/>
</dbReference>
<feature type="domain" description="Chromo" evidence="2">
    <location>
        <begin position="419"/>
        <end position="478"/>
    </location>
</feature>
<dbReference type="PANTHER" id="PTHR37984">
    <property type="entry name" value="PROTEIN CBG26694"/>
    <property type="match status" value="1"/>
</dbReference>
<evidence type="ECO:0000313" key="5">
    <source>
        <dbReference type="Proteomes" id="UP000054107"/>
    </source>
</evidence>